<evidence type="ECO:0000313" key="2">
    <source>
        <dbReference type="EMBL" id="CEQ43236.1"/>
    </source>
</evidence>
<sequence length="27" mass="2688">MSDGDLLGVVLGAIALLMFATGLLLAI</sequence>
<feature type="transmembrane region" description="Helical" evidence="1">
    <location>
        <begin position="6"/>
        <end position="26"/>
    </location>
</feature>
<dbReference type="Proteomes" id="UP000007954">
    <property type="component" value="Chromosome"/>
</dbReference>
<dbReference type="KEGG" id="hwc:Hqrw_1724"/>
<organism evidence="2 3">
    <name type="scientific">Haloquadratum walsbyi (strain DSM 16854 / JCM 12705 / C23)</name>
    <dbReference type="NCBI Taxonomy" id="768065"/>
    <lineage>
        <taxon>Archaea</taxon>
        <taxon>Methanobacteriati</taxon>
        <taxon>Methanobacteriota</taxon>
        <taxon>Stenosarchaea group</taxon>
        <taxon>Halobacteria</taxon>
        <taxon>Halobacteriales</taxon>
        <taxon>Haloferacaceae</taxon>
        <taxon>Haloquadratum</taxon>
    </lineage>
</organism>
<reference evidence="2 3" key="1">
    <citation type="journal article" date="2011" name="PLoS ONE">
        <title>Haloquadratum walsbyi: limited diversity in a global pond.</title>
        <authorList>
            <person name="Dyall-Smith M."/>
            <person name="Pfeiffer F."/>
            <person name="Klee K."/>
            <person name="Palm P."/>
            <person name="Gross K."/>
            <person name="Schuster S.C."/>
            <person name="Rampp M."/>
            <person name="Oesterhelt D."/>
        </authorList>
    </citation>
    <scope>NUCLEOTIDE SEQUENCE [LARGE SCALE GENOMIC DNA]</scope>
    <source>
        <strain evidence="3">DSM 16854 / JCM 12705 / C23</strain>
    </source>
</reference>
<dbReference type="AlphaFoldDB" id="A0A0C7U054"/>
<dbReference type="EMBL" id="FR746099">
    <property type="protein sequence ID" value="CEQ43236.1"/>
    <property type="molecule type" value="Genomic_DNA"/>
</dbReference>
<keyword evidence="1" id="KW-0812">Transmembrane</keyword>
<accession>A0A0C7U054</accession>
<keyword evidence="1" id="KW-0472">Membrane</keyword>
<keyword evidence="1" id="KW-1133">Transmembrane helix</keyword>
<proteinExistence type="predicted"/>
<evidence type="ECO:0000313" key="3">
    <source>
        <dbReference type="Proteomes" id="UP000007954"/>
    </source>
</evidence>
<name>A0A0C7U054_HALWC</name>
<evidence type="ECO:0000256" key="1">
    <source>
        <dbReference type="SAM" id="Phobius"/>
    </source>
</evidence>
<gene>
    <name evidence="2" type="ordered locus">Hqrw_1724</name>
</gene>
<protein>
    <submittedName>
        <fullName evidence="2">Uncharacterized protein</fullName>
    </submittedName>
</protein>